<dbReference type="Pfam" id="PF13852">
    <property type="entry name" value="DUF4197"/>
    <property type="match status" value="1"/>
</dbReference>
<proteinExistence type="predicted"/>
<gene>
    <name evidence="1" type="ORF">GALL_367610</name>
</gene>
<dbReference type="InterPro" id="IPR025245">
    <property type="entry name" value="DUF4197"/>
</dbReference>
<organism evidence="1">
    <name type="scientific">mine drainage metagenome</name>
    <dbReference type="NCBI Taxonomy" id="410659"/>
    <lineage>
        <taxon>unclassified sequences</taxon>
        <taxon>metagenomes</taxon>
        <taxon>ecological metagenomes</taxon>
    </lineage>
</organism>
<sequence length="275" mass="28265">MKRSHTRCARLASAALLAALALAAPSAQAFDVGSLQGPLGQLLGGAPASAPGAAPAASGNGAGPADGAVAALSDAEVGRGLKAALSRGADVAVRELGRENGFYGNAKWRIPLPPALARAEQLMRVAGMGAQADALDLAINRAAERAVPQARTLLVDAVRSMTLADAKGILTGGDQAATDYFRRKTEAPLTQRFLPIVARSTAQVGLAQSYDRFAGQAAQFGLLRQDQASIEQYVTAQALSRLYQAIGEQERAIRADPLGTGSKLLGRVFGAALGR</sequence>
<accession>A0A1J5QZY4</accession>
<comment type="caution">
    <text evidence="1">The sequence shown here is derived from an EMBL/GenBank/DDBJ whole genome shotgun (WGS) entry which is preliminary data.</text>
</comment>
<evidence type="ECO:0000313" key="1">
    <source>
        <dbReference type="EMBL" id="OIQ81469.1"/>
    </source>
</evidence>
<dbReference type="EMBL" id="MLJW01000921">
    <property type="protein sequence ID" value="OIQ81469.1"/>
    <property type="molecule type" value="Genomic_DNA"/>
</dbReference>
<dbReference type="AlphaFoldDB" id="A0A1J5QZY4"/>
<name>A0A1J5QZY4_9ZZZZ</name>
<reference evidence="1" key="1">
    <citation type="submission" date="2016-10" db="EMBL/GenBank/DDBJ databases">
        <title>Sequence of Gallionella enrichment culture.</title>
        <authorList>
            <person name="Poehlein A."/>
            <person name="Muehling M."/>
            <person name="Daniel R."/>
        </authorList>
    </citation>
    <scope>NUCLEOTIDE SEQUENCE</scope>
</reference>
<protein>
    <recommendedName>
        <fullName evidence="2">DUF4197 domain-containing protein</fullName>
    </recommendedName>
</protein>
<evidence type="ECO:0008006" key="2">
    <source>
        <dbReference type="Google" id="ProtNLM"/>
    </source>
</evidence>